<dbReference type="GO" id="GO:0008360">
    <property type="term" value="P:regulation of cell shape"/>
    <property type="evidence" value="ECO:0007669"/>
    <property type="project" value="UniProtKB-KW"/>
</dbReference>
<accession>A0A7C8LJW0</accession>
<evidence type="ECO:0000256" key="4">
    <source>
        <dbReference type="ARBA" id="ARBA00022989"/>
    </source>
</evidence>
<dbReference type="AlphaFoldDB" id="A0A7C8LJW0"/>
<feature type="transmembrane region" description="Helical" evidence="6">
    <location>
        <begin position="312"/>
        <end position="335"/>
    </location>
</feature>
<dbReference type="OrthoDB" id="9812661at2"/>
<sequence>MISKEQLKFFDIIIVLLVTTLVGIGIVAISSAQHVNSGADPIYVRRQILYFTIGLVLMLIASFVDYHLLGELYILAYLAGLALLFAVLFLGDGAKGAVRWLEIGPIRIQPSEFAKIILILFMSKLIDSKKDKINKFSTLILLVVLLAIPVGMILKQPDLSTSLVFVAIFLVLLYVGGISYRYITISFLIAVPLFIVCFIYIQNPNQKLLKDYQRDRIMAMIHRDKEEYSDDYFQTEQSIHAIGSGQLYGKGLYKGTLNQLSYLPEPHTDFIFSVIGEEFGFVGCMSVIGLILMIILRGLWIAKDAKDTLGKLLIVGVVTMIGFQAFVNIGVVTGLLPNTGIPLPFVSAGGSSLWSNMIGIGLILNVGMRRKKSFF</sequence>
<evidence type="ECO:0000256" key="3">
    <source>
        <dbReference type="ARBA" id="ARBA00022960"/>
    </source>
</evidence>
<feature type="transmembrane region" description="Helical" evidence="6">
    <location>
        <begin position="72"/>
        <end position="91"/>
    </location>
</feature>
<name>A0A7C8LJW0_9FIRM</name>
<reference evidence="7 8" key="1">
    <citation type="submission" date="2019-12" db="EMBL/GenBank/DDBJ databases">
        <title>Defluviitalea raffinosedens, isolated from a biogas fermenter, genome sequencing and characterization.</title>
        <authorList>
            <person name="Rettenmaier R."/>
            <person name="Schneider M."/>
            <person name="Neuhaus K."/>
            <person name="Liebl W."/>
            <person name="Zverlov V."/>
        </authorList>
    </citation>
    <scope>NUCLEOTIDE SEQUENCE [LARGE SCALE GENOMIC DNA]</scope>
    <source>
        <strain evidence="7 8">249c-K6</strain>
    </source>
</reference>
<evidence type="ECO:0000313" key="7">
    <source>
        <dbReference type="EMBL" id="KAE9637302.1"/>
    </source>
</evidence>
<dbReference type="PANTHER" id="PTHR30474:SF1">
    <property type="entry name" value="PEPTIDOGLYCAN GLYCOSYLTRANSFERASE MRDB"/>
    <property type="match status" value="1"/>
</dbReference>
<dbReference type="InterPro" id="IPR001182">
    <property type="entry name" value="FtsW/RodA"/>
</dbReference>
<dbReference type="GO" id="GO:0032153">
    <property type="term" value="C:cell division site"/>
    <property type="evidence" value="ECO:0007669"/>
    <property type="project" value="TreeGrafter"/>
</dbReference>
<evidence type="ECO:0000256" key="5">
    <source>
        <dbReference type="ARBA" id="ARBA00023136"/>
    </source>
</evidence>
<keyword evidence="5 6" id="KW-0472">Membrane</keyword>
<keyword evidence="8" id="KW-1185">Reference proteome</keyword>
<organism evidence="7 8">
    <name type="scientific">Defluviitalea raffinosedens</name>
    <dbReference type="NCBI Taxonomy" id="1450156"/>
    <lineage>
        <taxon>Bacteria</taxon>
        <taxon>Bacillati</taxon>
        <taxon>Bacillota</taxon>
        <taxon>Clostridia</taxon>
        <taxon>Lachnospirales</taxon>
        <taxon>Defluviitaleaceae</taxon>
        <taxon>Defluviitalea</taxon>
    </lineage>
</organism>
<dbReference type="GO" id="GO:0015648">
    <property type="term" value="F:lipid-linked peptidoglycan transporter activity"/>
    <property type="evidence" value="ECO:0007669"/>
    <property type="project" value="TreeGrafter"/>
</dbReference>
<evidence type="ECO:0000313" key="8">
    <source>
        <dbReference type="Proteomes" id="UP000483018"/>
    </source>
</evidence>
<feature type="transmembrane region" description="Helical" evidence="6">
    <location>
        <begin position="133"/>
        <end position="153"/>
    </location>
</feature>
<dbReference type="InterPro" id="IPR011923">
    <property type="entry name" value="RodA/MrdB"/>
</dbReference>
<feature type="transmembrane region" description="Helical" evidence="6">
    <location>
        <begin position="341"/>
        <end position="364"/>
    </location>
</feature>
<keyword evidence="2 6" id="KW-0812">Transmembrane</keyword>
<dbReference type="NCBIfam" id="TIGR02210">
    <property type="entry name" value="rodA_shape"/>
    <property type="match status" value="1"/>
</dbReference>
<evidence type="ECO:0000256" key="2">
    <source>
        <dbReference type="ARBA" id="ARBA00022692"/>
    </source>
</evidence>
<proteinExistence type="predicted"/>
<protein>
    <submittedName>
        <fullName evidence="7">Rod shape-determining protein RodA</fullName>
    </submittedName>
</protein>
<keyword evidence="4 6" id="KW-1133">Transmembrane helix</keyword>
<keyword evidence="3" id="KW-0133">Cell shape</keyword>
<gene>
    <name evidence="7" type="primary">rodA</name>
    <name evidence="7" type="ORF">GND95_02400</name>
</gene>
<dbReference type="GO" id="GO:0005886">
    <property type="term" value="C:plasma membrane"/>
    <property type="evidence" value="ECO:0007669"/>
    <property type="project" value="TreeGrafter"/>
</dbReference>
<feature type="transmembrane region" description="Helical" evidence="6">
    <location>
        <begin position="182"/>
        <end position="201"/>
    </location>
</feature>
<dbReference type="RefSeq" id="WP_158739212.1">
    <property type="nucleotide sequence ID" value="NZ_JAFBEP010000006.1"/>
</dbReference>
<dbReference type="GO" id="GO:0051301">
    <property type="term" value="P:cell division"/>
    <property type="evidence" value="ECO:0007669"/>
    <property type="project" value="InterPro"/>
</dbReference>
<feature type="transmembrane region" description="Helical" evidence="6">
    <location>
        <begin position="159"/>
        <end position="175"/>
    </location>
</feature>
<dbReference type="Pfam" id="PF01098">
    <property type="entry name" value="FTSW_RODA_SPOVE"/>
    <property type="match status" value="1"/>
</dbReference>
<dbReference type="EMBL" id="WSLF01000001">
    <property type="protein sequence ID" value="KAE9637302.1"/>
    <property type="molecule type" value="Genomic_DNA"/>
</dbReference>
<comment type="caution">
    <text evidence="7">The sequence shown here is derived from an EMBL/GenBank/DDBJ whole genome shotgun (WGS) entry which is preliminary data.</text>
</comment>
<feature type="transmembrane region" description="Helical" evidence="6">
    <location>
        <begin position="48"/>
        <end position="66"/>
    </location>
</feature>
<feature type="transmembrane region" description="Helical" evidence="6">
    <location>
        <begin position="279"/>
        <end position="300"/>
    </location>
</feature>
<evidence type="ECO:0000256" key="6">
    <source>
        <dbReference type="SAM" id="Phobius"/>
    </source>
</evidence>
<evidence type="ECO:0000256" key="1">
    <source>
        <dbReference type="ARBA" id="ARBA00004141"/>
    </source>
</evidence>
<dbReference type="PANTHER" id="PTHR30474">
    <property type="entry name" value="CELL CYCLE PROTEIN"/>
    <property type="match status" value="1"/>
</dbReference>
<comment type="subcellular location">
    <subcellularLocation>
        <location evidence="1">Membrane</location>
        <topology evidence="1">Multi-pass membrane protein</topology>
    </subcellularLocation>
</comment>
<feature type="transmembrane region" description="Helical" evidence="6">
    <location>
        <begin position="12"/>
        <end position="36"/>
    </location>
</feature>
<dbReference type="Proteomes" id="UP000483018">
    <property type="component" value="Unassembled WGS sequence"/>
</dbReference>